<feature type="coiled-coil region" evidence="1">
    <location>
        <begin position="298"/>
        <end position="386"/>
    </location>
</feature>
<dbReference type="GO" id="GO:0032790">
    <property type="term" value="P:ribosome disassembly"/>
    <property type="evidence" value="ECO:0007669"/>
    <property type="project" value="TreeGrafter"/>
</dbReference>
<dbReference type="PANTHER" id="PTHR10938">
    <property type="entry name" value="TRANSLATION INITIATION FACTOR IF-3"/>
    <property type="match status" value="1"/>
</dbReference>
<dbReference type="InterPro" id="IPR036787">
    <property type="entry name" value="T_IF-3_N_sf"/>
</dbReference>
<sequence length="388" mass="45180">MFSKGLLTKVLGKNLFKQCGLHNTLKYGFAFPTQPSDYANLKKLSQLMNAKQLDINEEIDYDGQVRLINSNNKQLGVMPFEEAFNKAKDMNLDIVLVNSQSNPVICKTVNYKEEIYSKFAKEIISQEAESRKVDSKKPKKQIQISINISNADIRTKAQICRDISKKNPQIKVFIQTNDAQEEQAKNILYTFKDLVKEDLVSEHDLMVRSLLKDELDSEDLFNDKKATKQVELHLQTIEFNQTQSTYSTELIKKLVDQYLRELNNPKKDDAVIEELKTSSKTLKQLERFESNSKLLVSEQSLEEQINEFAKDIKDEEEDENMDKYLSALEEISKRQKRSIHDIQDEIDNLRFRLQTSKEQALVLSLLEREEKRLRDYKRTLKLAKAVRN</sequence>
<keyword evidence="4" id="KW-1185">Reference proteome</keyword>
<keyword evidence="1" id="KW-0175">Coiled coil</keyword>
<dbReference type="STRING" id="312017.I7MG17"/>
<evidence type="ECO:0000259" key="2">
    <source>
        <dbReference type="Pfam" id="PF05198"/>
    </source>
</evidence>
<dbReference type="Gene3D" id="3.10.20.80">
    <property type="entry name" value="Translation initiation factor 3 (IF-3), N-terminal domain"/>
    <property type="match status" value="1"/>
</dbReference>
<evidence type="ECO:0000256" key="1">
    <source>
        <dbReference type="SAM" id="Coils"/>
    </source>
</evidence>
<dbReference type="KEGG" id="tet:TTHERM_00649420"/>
<name>I7MG17_TETTS</name>
<dbReference type="Proteomes" id="UP000009168">
    <property type="component" value="Unassembled WGS sequence"/>
</dbReference>
<dbReference type="PANTHER" id="PTHR10938:SF0">
    <property type="entry name" value="TRANSLATION INITIATION FACTOR IF-3, MITOCHONDRIAL"/>
    <property type="match status" value="1"/>
</dbReference>
<keyword evidence="3" id="KW-0396">Initiation factor</keyword>
<reference evidence="4" key="1">
    <citation type="journal article" date="2006" name="PLoS Biol.">
        <title>Macronuclear genome sequence of the ciliate Tetrahymena thermophila, a model eukaryote.</title>
        <authorList>
            <person name="Eisen J.A."/>
            <person name="Coyne R.S."/>
            <person name="Wu M."/>
            <person name="Wu D."/>
            <person name="Thiagarajan M."/>
            <person name="Wortman J.R."/>
            <person name="Badger J.H."/>
            <person name="Ren Q."/>
            <person name="Amedeo P."/>
            <person name="Jones K.M."/>
            <person name="Tallon L.J."/>
            <person name="Delcher A.L."/>
            <person name="Salzberg S.L."/>
            <person name="Silva J.C."/>
            <person name="Haas B.J."/>
            <person name="Majoros W.H."/>
            <person name="Farzad M."/>
            <person name="Carlton J.M."/>
            <person name="Smith R.K. Jr."/>
            <person name="Garg J."/>
            <person name="Pearlman R.E."/>
            <person name="Karrer K.M."/>
            <person name="Sun L."/>
            <person name="Manning G."/>
            <person name="Elde N.C."/>
            <person name="Turkewitz A.P."/>
            <person name="Asai D.J."/>
            <person name="Wilkes D.E."/>
            <person name="Wang Y."/>
            <person name="Cai H."/>
            <person name="Collins K."/>
            <person name="Stewart B.A."/>
            <person name="Lee S.R."/>
            <person name="Wilamowska K."/>
            <person name="Weinberg Z."/>
            <person name="Ruzzo W.L."/>
            <person name="Wloga D."/>
            <person name="Gaertig J."/>
            <person name="Frankel J."/>
            <person name="Tsao C.-C."/>
            <person name="Gorovsky M.A."/>
            <person name="Keeling P.J."/>
            <person name="Waller R.F."/>
            <person name="Patron N.J."/>
            <person name="Cherry J.M."/>
            <person name="Stover N.A."/>
            <person name="Krieger C.J."/>
            <person name="del Toro C."/>
            <person name="Ryder H.F."/>
            <person name="Williamson S.C."/>
            <person name="Barbeau R.A."/>
            <person name="Hamilton E.P."/>
            <person name="Orias E."/>
        </authorList>
    </citation>
    <scope>NUCLEOTIDE SEQUENCE [LARGE SCALE GENOMIC DNA]</scope>
    <source>
        <strain evidence="4">SB210</strain>
    </source>
</reference>
<protein>
    <submittedName>
        <fullName evidence="3">Translation initiation factor IF-3</fullName>
    </submittedName>
</protein>
<gene>
    <name evidence="3" type="ORF">TTHERM_00649420</name>
</gene>
<proteinExistence type="predicted"/>
<keyword evidence="3" id="KW-0648">Protein biosynthesis</keyword>
<dbReference type="InParanoid" id="I7MG17"/>
<evidence type="ECO:0000313" key="3">
    <source>
        <dbReference type="EMBL" id="EAR84673.2"/>
    </source>
</evidence>
<feature type="domain" description="Translation initiation factor 3 N-terminal" evidence="2">
    <location>
        <begin position="55"/>
        <end position="121"/>
    </location>
</feature>
<dbReference type="EMBL" id="GG662698">
    <property type="protein sequence ID" value="EAR84673.2"/>
    <property type="molecule type" value="Genomic_DNA"/>
</dbReference>
<dbReference type="SUPFAM" id="SSF54364">
    <property type="entry name" value="Translation initiation factor IF3, N-terminal domain"/>
    <property type="match status" value="1"/>
</dbReference>
<accession>I7MG17</accession>
<dbReference type="AlphaFoldDB" id="I7MG17"/>
<dbReference type="GeneID" id="7830459"/>
<dbReference type="RefSeq" id="XP_001032336.2">
    <property type="nucleotide sequence ID" value="XM_001032336.2"/>
</dbReference>
<dbReference type="InterPro" id="IPR001288">
    <property type="entry name" value="Translation_initiation_fac_3"/>
</dbReference>
<dbReference type="InterPro" id="IPR019814">
    <property type="entry name" value="Translation_initiation_fac_3_N"/>
</dbReference>
<evidence type="ECO:0000313" key="4">
    <source>
        <dbReference type="Proteomes" id="UP000009168"/>
    </source>
</evidence>
<dbReference type="GO" id="GO:0003743">
    <property type="term" value="F:translation initiation factor activity"/>
    <property type="evidence" value="ECO:0007669"/>
    <property type="project" value="UniProtKB-KW"/>
</dbReference>
<dbReference type="Pfam" id="PF05198">
    <property type="entry name" value="IF3_N"/>
    <property type="match status" value="1"/>
</dbReference>
<dbReference type="GO" id="GO:0043022">
    <property type="term" value="F:ribosome binding"/>
    <property type="evidence" value="ECO:0007669"/>
    <property type="project" value="TreeGrafter"/>
</dbReference>
<dbReference type="OrthoDB" id="21573at2759"/>
<organism evidence="3 4">
    <name type="scientific">Tetrahymena thermophila (strain SB210)</name>
    <dbReference type="NCBI Taxonomy" id="312017"/>
    <lineage>
        <taxon>Eukaryota</taxon>
        <taxon>Sar</taxon>
        <taxon>Alveolata</taxon>
        <taxon>Ciliophora</taxon>
        <taxon>Intramacronucleata</taxon>
        <taxon>Oligohymenophorea</taxon>
        <taxon>Hymenostomatida</taxon>
        <taxon>Tetrahymenina</taxon>
        <taxon>Tetrahymenidae</taxon>
        <taxon>Tetrahymena</taxon>
    </lineage>
</organism>